<evidence type="ECO:0000256" key="1">
    <source>
        <dbReference type="ARBA" id="ARBA00022741"/>
    </source>
</evidence>
<keyword evidence="10" id="KW-1185">Reference proteome</keyword>
<keyword evidence="3" id="KW-0347">Helicase</keyword>
<dbReference type="SMART" id="SM01142">
    <property type="entry name" value="DSHCT"/>
    <property type="match status" value="1"/>
</dbReference>
<dbReference type="PANTHER" id="PTHR12131">
    <property type="entry name" value="ATP-DEPENDENT RNA AND DNA HELICASE"/>
    <property type="match status" value="1"/>
</dbReference>
<dbReference type="GO" id="GO:0055087">
    <property type="term" value="C:Ski complex"/>
    <property type="evidence" value="ECO:0000318"/>
    <property type="project" value="GO_Central"/>
</dbReference>
<dbReference type="InParanoid" id="A0A2K1J392"/>
<dbReference type="Gene3D" id="3.40.50.300">
    <property type="entry name" value="P-loop containing nucleotide triphosphate hydrolases"/>
    <property type="match status" value="1"/>
</dbReference>
<evidence type="ECO:0000313" key="8">
    <source>
        <dbReference type="EMBL" id="PNR35996.1"/>
    </source>
</evidence>
<dbReference type="Proteomes" id="UP000006727">
    <property type="component" value="Chromosome 17"/>
</dbReference>
<keyword evidence="2" id="KW-0378">Hydrolase</keyword>
<dbReference type="InterPro" id="IPR027417">
    <property type="entry name" value="P-loop_NTPase"/>
</dbReference>
<dbReference type="PROSITE" id="PS51194">
    <property type="entry name" value="HELICASE_CTER"/>
    <property type="match status" value="1"/>
</dbReference>
<evidence type="ECO:0000256" key="3">
    <source>
        <dbReference type="ARBA" id="ARBA00022806"/>
    </source>
</evidence>
<dbReference type="AlphaFoldDB" id="A0A2K1J392"/>
<feature type="region of interest" description="Disordered" evidence="6">
    <location>
        <begin position="162"/>
        <end position="210"/>
    </location>
</feature>
<reference evidence="8 10" key="1">
    <citation type="journal article" date="2008" name="Science">
        <title>The Physcomitrella genome reveals evolutionary insights into the conquest of land by plants.</title>
        <authorList>
            <person name="Rensing S."/>
            <person name="Lang D."/>
            <person name="Zimmer A."/>
            <person name="Terry A."/>
            <person name="Salamov A."/>
            <person name="Shapiro H."/>
            <person name="Nishiyama T."/>
            <person name="Perroud P.-F."/>
            <person name="Lindquist E."/>
            <person name="Kamisugi Y."/>
            <person name="Tanahashi T."/>
            <person name="Sakakibara K."/>
            <person name="Fujita T."/>
            <person name="Oishi K."/>
            <person name="Shin-I T."/>
            <person name="Kuroki Y."/>
            <person name="Toyoda A."/>
            <person name="Suzuki Y."/>
            <person name="Hashimoto A."/>
            <person name="Yamaguchi K."/>
            <person name="Sugano A."/>
            <person name="Kohara Y."/>
            <person name="Fujiyama A."/>
            <person name="Anterola A."/>
            <person name="Aoki S."/>
            <person name="Ashton N."/>
            <person name="Barbazuk W.B."/>
            <person name="Barker E."/>
            <person name="Bennetzen J."/>
            <person name="Bezanilla M."/>
            <person name="Blankenship R."/>
            <person name="Cho S.H."/>
            <person name="Dutcher S."/>
            <person name="Estelle M."/>
            <person name="Fawcett J.A."/>
            <person name="Gundlach H."/>
            <person name="Hanada K."/>
            <person name="Heyl A."/>
            <person name="Hicks K.A."/>
            <person name="Hugh J."/>
            <person name="Lohr M."/>
            <person name="Mayer K."/>
            <person name="Melkozernov A."/>
            <person name="Murata T."/>
            <person name="Nelson D."/>
            <person name="Pils B."/>
            <person name="Prigge M."/>
            <person name="Reiss B."/>
            <person name="Renner T."/>
            <person name="Rombauts S."/>
            <person name="Rushton P."/>
            <person name="Sanderfoot A."/>
            <person name="Schween G."/>
            <person name="Shiu S.-H."/>
            <person name="Stueber K."/>
            <person name="Theodoulou F.L."/>
            <person name="Tu H."/>
            <person name="Van de Peer Y."/>
            <person name="Verrier P.J."/>
            <person name="Waters E."/>
            <person name="Wood A."/>
            <person name="Yang L."/>
            <person name="Cove D."/>
            <person name="Cuming A."/>
            <person name="Hasebe M."/>
            <person name="Lucas S."/>
            <person name="Mishler D.B."/>
            <person name="Reski R."/>
            <person name="Grigoriev I."/>
            <person name="Quatrano R.S."/>
            <person name="Boore J.L."/>
        </authorList>
    </citation>
    <scope>NUCLEOTIDE SEQUENCE [LARGE SCALE GENOMIC DNA]</scope>
    <source>
        <strain evidence="9 10">cv. Gransden 2004</strain>
    </source>
</reference>
<dbReference type="EnsemblPlants" id="Pp3c17_9310V3.3">
    <property type="protein sequence ID" value="Pp3c17_9310V3.3"/>
    <property type="gene ID" value="Pp3c17_9310"/>
</dbReference>
<dbReference type="EMBL" id="ABEU02000017">
    <property type="protein sequence ID" value="PNR35996.1"/>
    <property type="molecule type" value="Genomic_DNA"/>
</dbReference>
<feature type="region of interest" description="Disordered" evidence="6">
    <location>
        <begin position="56"/>
        <end position="77"/>
    </location>
</feature>
<name>A0A2K1J392_PHYPA</name>
<dbReference type="InterPro" id="IPR050699">
    <property type="entry name" value="RNA-DNA_Helicase"/>
</dbReference>
<dbReference type="CDD" id="cd18795">
    <property type="entry name" value="SF2_C_Ski2"/>
    <property type="match status" value="1"/>
</dbReference>
<dbReference type="SUPFAM" id="SSF52540">
    <property type="entry name" value="P-loop containing nucleoside triphosphate hydrolases"/>
    <property type="match status" value="1"/>
</dbReference>
<dbReference type="Gramene" id="Pp3c17_9310V3.2">
    <property type="protein sequence ID" value="Pp3c17_9310V3.2"/>
    <property type="gene ID" value="Pp3c17_9310"/>
</dbReference>
<dbReference type="SMART" id="SM00490">
    <property type="entry name" value="HELICc"/>
    <property type="match status" value="1"/>
</dbReference>
<dbReference type="GO" id="GO:0005524">
    <property type="term" value="F:ATP binding"/>
    <property type="evidence" value="ECO:0007669"/>
    <property type="project" value="UniProtKB-KW"/>
</dbReference>
<keyword evidence="4" id="KW-0067">ATP-binding</keyword>
<dbReference type="EnsemblPlants" id="Pp3c17_9310V3.1">
    <property type="protein sequence ID" value="Pp3c17_9310V3.1"/>
    <property type="gene ID" value="Pp3c17_9310"/>
</dbReference>
<organism evidence="8">
    <name type="scientific">Physcomitrium patens</name>
    <name type="common">Spreading-leaved earth moss</name>
    <name type="synonym">Physcomitrella patens</name>
    <dbReference type="NCBI Taxonomy" id="3218"/>
    <lineage>
        <taxon>Eukaryota</taxon>
        <taxon>Viridiplantae</taxon>
        <taxon>Streptophyta</taxon>
        <taxon>Embryophyta</taxon>
        <taxon>Bryophyta</taxon>
        <taxon>Bryophytina</taxon>
        <taxon>Bryopsida</taxon>
        <taxon>Funariidae</taxon>
        <taxon>Funariales</taxon>
        <taxon>Funariaceae</taxon>
        <taxon>Physcomitrium</taxon>
    </lineage>
</organism>
<dbReference type="InterPro" id="IPR057416">
    <property type="entry name" value="SH3_ISE2"/>
</dbReference>
<dbReference type="Gramene" id="Pp3c17_9310V3.1">
    <property type="protein sequence ID" value="Pp3c17_9310V3.1"/>
    <property type="gene ID" value="Pp3c17_9310"/>
</dbReference>
<proteinExistence type="predicted"/>
<evidence type="ECO:0000256" key="2">
    <source>
        <dbReference type="ARBA" id="ARBA00022801"/>
    </source>
</evidence>
<keyword evidence="1" id="KW-0547">Nucleotide-binding</keyword>
<dbReference type="GO" id="GO:0003724">
    <property type="term" value="F:RNA helicase activity"/>
    <property type="evidence" value="ECO:0000318"/>
    <property type="project" value="GO_Central"/>
</dbReference>
<reference evidence="8 10" key="2">
    <citation type="journal article" date="2018" name="Plant J.">
        <title>The Physcomitrella patens chromosome-scale assembly reveals moss genome structure and evolution.</title>
        <authorList>
            <person name="Lang D."/>
            <person name="Ullrich K.K."/>
            <person name="Murat F."/>
            <person name="Fuchs J."/>
            <person name="Jenkins J."/>
            <person name="Haas F.B."/>
            <person name="Piednoel M."/>
            <person name="Gundlach H."/>
            <person name="Van Bel M."/>
            <person name="Meyberg R."/>
            <person name="Vives C."/>
            <person name="Morata J."/>
            <person name="Symeonidi A."/>
            <person name="Hiss M."/>
            <person name="Muchero W."/>
            <person name="Kamisugi Y."/>
            <person name="Saleh O."/>
            <person name="Blanc G."/>
            <person name="Decker E.L."/>
            <person name="van Gessel N."/>
            <person name="Grimwood J."/>
            <person name="Hayes R.D."/>
            <person name="Graham S.W."/>
            <person name="Gunter L.E."/>
            <person name="McDaniel S.F."/>
            <person name="Hoernstein S.N.W."/>
            <person name="Larsson A."/>
            <person name="Li F.W."/>
            <person name="Perroud P.F."/>
            <person name="Phillips J."/>
            <person name="Ranjan P."/>
            <person name="Rokshar D.S."/>
            <person name="Rothfels C.J."/>
            <person name="Schneider L."/>
            <person name="Shu S."/>
            <person name="Stevenson D.W."/>
            <person name="Thummler F."/>
            <person name="Tillich M."/>
            <person name="Villarreal Aguilar J.C."/>
            <person name="Widiez T."/>
            <person name="Wong G.K."/>
            <person name="Wymore A."/>
            <person name="Zhang Y."/>
            <person name="Zimmer A.D."/>
            <person name="Quatrano R.S."/>
            <person name="Mayer K.F.X."/>
            <person name="Goodstein D."/>
            <person name="Casacuberta J.M."/>
            <person name="Vandepoele K."/>
            <person name="Reski R."/>
            <person name="Cuming A.C."/>
            <person name="Tuskan G.A."/>
            <person name="Maumus F."/>
            <person name="Salse J."/>
            <person name="Schmutz J."/>
            <person name="Rensing S.A."/>
        </authorList>
    </citation>
    <scope>NUCLEOTIDE SEQUENCE [LARGE SCALE GENOMIC DNA]</scope>
    <source>
        <strain evidence="9 10">cv. Gransden 2004</strain>
    </source>
</reference>
<sequence>MWSRRLGFQSLGEKLSFWVAANKNLNAESFDTAEGEVASFPFRVRGVDGGEVRRVIGRDKEGSDSDDGDDDDDDEEDGIYYDEVVEEEEDGFDDELRDNEEDVEAAGVVDLVTSEGKSEKNRERLQELCARVLATGERTVTASDIAGLFDFPFDKFQREPDPFWDEMSESPRRKQRKTLRAGKSSKESGNRSESRRRSGGGWGEMEEQMSDEEVQFLRRRQIPQIRDTLHQMKERDMLPAIWFIFSRRGCDLAVHYLLGTDLLTLEEQKRVKSALADFREQHPDSVREVAVKPLLHGVAAHHAGCLPTWKAFIEDLFLQGLIKVVFATETLAAGINMPARTTVLASLSKRGDNGHQLLSANSMLQMAGRAGRRGIDDQGHTVVVQTPFEEIEFLEKECAKDDGLEGRLTRGELQEFLHLRESAKEAKRLVREQRKVVESLRVAMVQPLLDAPTNGKPPFVCLSYYEHRTGEERLVLALFAGYVPRPTFVSDLINGFGSGETSVAQGLVPSVAFGLLRAPIDTWAWGCPVPVLSELSCAYEVSSDLVEAERVFLDRRKEASKLRKKLKGSQGYRESKKLLDTQRARLDKLQRTKAKANRIATRISKGGRSFFKWPEVRRGKLPDKAGVVNVLQETGALKPETNELQPLGEVAAAARGVNELWLAIVFTSGILNSLAPAQLAAACACLVSDGMKSRSKEGPASSIYDASNAVNEWVEALEDTRSELLRLQTKNGVAIPVETNAECAGLVEAWAAGVTWKELMDDSEMDEGDVARLLRRSIDLLAQTPHLPHIDPNLASTAREASKVMDRPPISELIG</sequence>
<dbReference type="GO" id="GO:0016787">
    <property type="term" value="F:hydrolase activity"/>
    <property type="evidence" value="ECO:0007669"/>
    <property type="project" value="UniProtKB-KW"/>
</dbReference>
<evidence type="ECO:0000313" key="10">
    <source>
        <dbReference type="Proteomes" id="UP000006727"/>
    </source>
</evidence>
<gene>
    <name evidence="8" type="ORF">PHYPA_021846</name>
</gene>
<dbReference type="InterPro" id="IPR001650">
    <property type="entry name" value="Helicase_C-like"/>
</dbReference>
<dbReference type="GO" id="GO:0070478">
    <property type="term" value="P:nuclear-transcribed mRNA catabolic process, 3'-5' exonucleolytic nonsense-mediated decay"/>
    <property type="evidence" value="ECO:0000318"/>
    <property type="project" value="GO_Central"/>
</dbReference>
<keyword evidence="5" id="KW-0175">Coiled coil</keyword>
<dbReference type="InterPro" id="IPR012961">
    <property type="entry name" value="Ski2/MTR4_C"/>
</dbReference>
<feature type="domain" description="Helicase C-terminal" evidence="7">
    <location>
        <begin position="224"/>
        <end position="417"/>
    </location>
</feature>
<protein>
    <recommendedName>
        <fullName evidence="7">Helicase C-terminal domain-containing protein</fullName>
    </recommendedName>
</protein>
<evidence type="ECO:0000259" key="7">
    <source>
        <dbReference type="PROSITE" id="PS51194"/>
    </source>
</evidence>
<dbReference type="EnsemblPlants" id="Pp3c17_9310V3.2">
    <property type="protein sequence ID" value="Pp3c17_9310V3.2"/>
    <property type="gene ID" value="Pp3c17_9310"/>
</dbReference>
<feature type="compositionally biased region" description="Basic and acidic residues" evidence="6">
    <location>
        <begin position="184"/>
        <end position="196"/>
    </location>
</feature>
<dbReference type="Gramene" id="Pp3c17_9310V3.3">
    <property type="protein sequence ID" value="Pp3c17_9310V3.3"/>
    <property type="gene ID" value="Pp3c17_9310"/>
</dbReference>
<dbReference type="PANTHER" id="PTHR12131:SF1">
    <property type="entry name" value="ATP-DEPENDENT RNA HELICASE SUPV3L1, MITOCHONDRIAL-RELATED"/>
    <property type="match status" value="1"/>
</dbReference>
<dbReference type="Pfam" id="PF25446">
    <property type="entry name" value="SH3_ISE2"/>
    <property type="match status" value="1"/>
</dbReference>
<evidence type="ECO:0000256" key="6">
    <source>
        <dbReference type="SAM" id="MobiDB-lite"/>
    </source>
</evidence>
<dbReference type="Gene3D" id="1.10.3380.30">
    <property type="match status" value="1"/>
</dbReference>
<reference evidence="9" key="3">
    <citation type="submission" date="2020-12" db="UniProtKB">
        <authorList>
            <consortium name="EnsemblPlants"/>
        </authorList>
    </citation>
    <scope>IDENTIFICATION</scope>
</reference>
<accession>A0A2K1J392</accession>
<evidence type="ECO:0000256" key="4">
    <source>
        <dbReference type="ARBA" id="ARBA00022840"/>
    </source>
</evidence>
<feature type="coiled-coil region" evidence="5">
    <location>
        <begin position="572"/>
        <end position="599"/>
    </location>
</feature>
<dbReference type="Pfam" id="PF08148">
    <property type="entry name" value="DSHCT"/>
    <property type="match status" value="1"/>
</dbReference>
<evidence type="ECO:0000313" key="9">
    <source>
        <dbReference type="EnsemblPlants" id="Pp3c17_9310V3.1"/>
    </source>
</evidence>
<evidence type="ECO:0000256" key="5">
    <source>
        <dbReference type="SAM" id="Coils"/>
    </source>
</evidence>
<dbReference type="STRING" id="3218.A0A2K1J392"/>
<feature type="compositionally biased region" description="Acidic residues" evidence="6">
    <location>
        <begin position="64"/>
        <end position="77"/>
    </location>
</feature>